<dbReference type="InterPro" id="IPR013780">
    <property type="entry name" value="Glyco_hydro_b"/>
</dbReference>
<keyword evidence="2" id="KW-0378">Hydrolase</keyword>
<dbReference type="PANTHER" id="PTHR22762:SF89">
    <property type="entry name" value="ALPHA-XYLOSIDASE"/>
    <property type="match status" value="1"/>
</dbReference>
<name>A0A0D3KGW7_EMIH1</name>
<dbReference type="Gene3D" id="3.20.20.80">
    <property type="entry name" value="Glycosidases"/>
    <property type="match status" value="1"/>
</dbReference>
<dbReference type="Pfam" id="PF17137">
    <property type="entry name" value="DUF5110"/>
    <property type="match status" value="1"/>
</dbReference>
<protein>
    <recommendedName>
        <fullName evidence="8">DUF5110 domain-containing protein</fullName>
    </recommendedName>
</protein>
<dbReference type="HOGENOM" id="CLU_005043_0_0_1"/>
<dbReference type="OMA" id="SRYYEYT"/>
<keyword evidence="2" id="KW-0326">Glycosidase</keyword>
<sequence length="909" mass="97599">MILAAIFPPASSISASPLAFELYPYEPAADPAAAVVVGKARFTVLTPRLLRLEYSETGTFEDRPTLAFVNRKQPVPEFTWSAVAGTLTTAALRLHYAGGAFSAQSLWVTPAPGAKRTAFAGWRFGMTSDADPGNLRGTIRTLDRTANISLDCNHLTSDRHCAWGVVSQSGWSLVNETGVPCLGADDWWADAEGSMLRNIDTHDLYLFAHGHDYPAALHDLQAVGGKVPLLPRRNLGVWFTRWYDYDAADVRRLVGEFERRALPLDVLVLDMNWHTKDAWTGYSFDKTLFPDPAEALGWLRSKGLAVAANLHDAEGAAVAEGRSGPRPPTARMDDPPERHAAAAAAMGQPNASGQLALRLTSKEYVFALEDVVLRPREEEGMRFWWIDWQQGETQGGTGQDHRPDGKMNPTVWTAKARVTDSLRRCRTGGGCSDLRGVTLSRWGGLGQHRYQHGFSGDVAGLTWANLAYQAYFSATASNVNFGFWSHDLVGPGSDPEMYVRWLQLGSLSGIMRMHDRGLSAGGCMPWPDSDSACSTVEPWDVPRAFYEAAASALRSRASMLPYIYTQARAAFDSGLGLTRPMYYYHPEEQGAYPSSKVWLPPGVWYEVHTGSLLKRAAPQTTTLGVHLLDVPTYAVGGSVVPRRPLFSSTGEVAVSPGLAGEAYAAVEWTLYPGAAAGSGSMYEDDGETYAYLRGDSATSTLVFAMGGGTSPTLDVNITVAVSAGGAAALPRTRTHSLRLPNTPPPTRVLFNGAPLGKSRFGGPASWHYDGDDVAVVVTLPPSRTTDPARVVATFEPHPPAGLDGLKGLLAASRRAKAALNLRRMAPGEHSSHLDPLGAPLAYVASAPDLLASAAGSPAFAATVAKARLRYAAAAKEIGNLAANVTKDADKLRAMYASEILEAARVAYSG</sequence>
<dbReference type="RefSeq" id="XP_005787431.1">
    <property type="nucleotide sequence ID" value="XM_005787374.1"/>
</dbReference>
<dbReference type="PANTHER" id="PTHR22762">
    <property type="entry name" value="ALPHA-GLUCOSIDASE"/>
    <property type="match status" value="1"/>
</dbReference>
<evidence type="ECO:0000313" key="7">
    <source>
        <dbReference type="Proteomes" id="UP000013827"/>
    </source>
</evidence>
<dbReference type="STRING" id="2903.R1DJ04"/>
<keyword evidence="7" id="KW-1185">Reference proteome</keyword>
<dbReference type="GO" id="GO:0005975">
    <property type="term" value="P:carbohydrate metabolic process"/>
    <property type="evidence" value="ECO:0007669"/>
    <property type="project" value="InterPro"/>
</dbReference>
<reference evidence="6" key="2">
    <citation type="submission" date="2024-10" db="UniProtKB">
        <authorList>
            <consortium name="EnsemblProtists"/>
        </authorList>
    </citation>
    <scope>IDENTIFICATION</scope>
</reference>
<dbReference type="Gene3D" id="2.60.40.1180">
    <property type="entry name" value="Golgi alpha-mannosidase II"/>
    <property type="match status" value="1"/>
</dbReference>
<dbReference type="eggNOG" id="KOG1066">
    <property type="taxonomic scope" value="Eukaryota"/>
</dbReference>
<dbReference type="Proteomes" id="UP000013827">
    <property type="component" value="Unassembled WGS sequence"/>
</dbReference>
<proteinExistence type="inferred from homology"/>
<dbReference type="GO" id="GO:0006491">
    <property type="term" value="P:N-glycan processing"/>
    <property type="evidence" value="ECO:0007669"/>
    <property type="project" value="TreeGrafter"/>
</dbReference>
<evidence type="ECO:0008006" key="8">
    <source>
        <dbReference type="Google" id="ProtNLM"/>
    </source>
</evidence>
<dbReference type="SUPFAM" id="SSF51445">
    <property type="entry name" value="(Trans)glycosidases"/>
    <property type="match status" value="1"/>
</dbReference>
<dbReference type="InterPro" id="IPR000322">
    <property type="entry name" value="Glyco_hydro_31_TIM"/>
</dbReference>
<dbReference type="EnsemblProtists" id="EOD35002">
    <property type="protein sequence ID" value="EOD35002"/>
    <property type="gene ID" value="EMIHUDRAFT_467500"/>
</dbReference>
<dbReference type="Pfam" id="PF01055">
    <property type="entry name" value="Glyco_hydro_31_2nd"/>
    <property type="match status" value="1"/>
</dbReference>
<dbReference type="GeneID" id="17280272"/>
<comment type="similarity">
    <text evidence="1 2">Belongs to the glycosyl hydrolase 31 family.</text>
</comment>
<dbReference type="KEGG" id="ehx:EMIHUDRAFT_467500"/>
<dbReference type="InterPro" id="IPR017853">
    <property type="entry name" value="GH"/>
</dbReference>
<evidence type="ECO:0000256" key="2">
    <source>
        <dbReference type="RuleBase" id="RU361185"/>
    </source>
</evidence>
<dbReference type="InterPro" id="IPR033403">
    <property type="entry name" value="DUF5110"/>
</dbReference>
<evidence type="ECO:0000313" key="6">
    <source>
        <dbReference type="EnsemblProtists" id="EOD35002"/>
    </source>
</evidence>
<feature type="region of interest" description="Disordered" evidence="3">
    <location>
        <begin position="316"/>
        <end position="335"/>
    </location>
</feature>
<feature type="domain" description="Glycoside hydrolase family 31 TIM barrel" evidence="4">
    <location>
        <begin position="228"/>
        <end position="566"/>
    </location>
</feature>
<dbReference type="GO" id="GO:0090599">
    <property type="term" value="F:alpha-glucosidase activity"/>
    <property type="evidence" value="ECO:0007669"/>
    <property type="project" value="TreeGrafter"/>
</dbReference>
<dbReference type="PaxDb" id="2903-EOD35002"/>
<evidence type="ECO:0000256" key="1">
    <source>
        <dbReference type="ARBA" id="ARBA00007806"/>
    </source>
</evidence>
<accession>A0A0D3KGW7</accession>
<evidence type="ECO:0000256" key="3">
    <source>
        <dbReference type="SAM" id="MobiDB-lite"/>
    </source>
</evidence>
<evidence type="ECO:0000259" key="4">
    <source>
        <dbReference type="Pfam" id="PF01055"/>
    </source>
</evidence>
<organism evidence="6 7">
    <name type="scientific">Emiliania huxleyi (strain CCMP1516)</name>
    <dbReference type="NCBI Taxonomy" id="280463"/>
    <lineage>
        <taxon>Eukaryota</taxon>
        <taxon>Haptista</taxon>
        <taxon>Haptophyta</taxon>
        <taxon>Prymnesiophyceae</taxon>
        <taxon>Isochrysidales</taxon>
        <taxon>Noelaerhabdaceae</taxon>
        <taxon>Emiliania</taxon>
    </lineage>
</organism>
<reference evidence="7" key="1">
    <citation type="journal article" date="2013" name="Nature">
        <title>Pan genome of the phytoplankton Emiliania underpins its global distribution.</title>
        <authorList>
            <person name="Read B.A."/>
            <person name="Kegel J."/>
            <person name="Klute M.J."/>
            <person name="Kuo A."/>
            <person name="Lefebvre S.C."/>
            <person name="Maumus F."/>
            <person name="Mayer C."/>
            <person name="Miller J."/>
            <person name="Monier A."/>
            <person name="Salamov A."/>
            <person name="Young J."/>
            <person name="Aguilar M."/>
            <person name="Claverie J.M."/>
            <person name="Frickenhaus S."/>
            <person name="Gonzalez K."/>
            <person name="Herman E.K."/>
            <person name="Lin Y.C."/>
            <person name="Napier J."/>
            <person name="Ogata H."/>
            <person name="Sarno A.F."/>
            <person name="Shmutz J."/>
            <person name="Schroeder D."/>
            <person name="de Vargas C."/>
            <person name="Verret F."/>
            <person name="von Dassow P."/>
            <person name="Valentin K."/>
            <person name="Van de Peer Y."/>
            <person name="Wheeler G."/>
            <person name="Dacks J.B."/>
            <person name="Delwiche C.F."/>
            <person name="Dyhrman S.T."/>
            <person name="Glockner G."/>
            <person name="John U."/>
            <person name="Richards T."/>
            <person name="Worden A.Z."/>
            <person name="Zhang X."/>
            <person name="Grigoriev I.V."/>
            <person name="Allen A.E."/>
            <person name="Bidle K."/>
            <person name="Borodovsky M."/>
            <person name="Bowler C."/>
            <person name="Brownlee C."/>
            <person name="Cock J.M."/>
            <person name="Elias M."/>
            <person name="Gladyshev V.N."/>
            <person name="Groth M."/>
            <person name="Guda C."/>
            <person name="Hadaegh A."/>
            <person name="Iglesias-Rodriguez M.D."/>
            <person name="Jenkins J."/>
            <person name="Jones B.M."/>
            <person name="Lawson T."/>
            <person name="Leese F."/>
            <person name="Lindquist E."/>
            <person name="Lobanov A."/>
            <person name="Lomsadze A."/>
            <person name="Malik S.B."/>
            <person name="Marsh M.E."/>
            <person name="Mackinder L."/>
            <person name="Mock T."/>
            <person name="Mueller-Roeber B."/>
            <person name="Pagarete A."/>
            <person name="Parker M."/>
            <person name="Probert I."/>
            <person name="Quesneville H."/>
            <person name="Raines C."/>
            <person name="Rensing S.A."/>
            <person name="Riano-Pachon D.M."/>
            <person name="Richier S."/>
            <person name="Rokitta S."/>
            <person name="Shiraiwa Y."/>
            <person name="Soanes D.M."/>
            <person name="van der Giezen M."/>
            <person name="Wahlund T.M."/>
            <person name="Williams B."/>
            <person name="Wilson W."/>
            <person name="Wolfe G."/>
            <person name="Wurch L.L."/>
        </authorList>
    </citation>
    <scope>NUCLEOTIDE SEQUENCE</scope>
</reference>
<dbReference type="AlphaFoldDB" id="A0A0D3KGW7"/>
<feature type="domain" description="DUF5110" evidence="5">
    <location>
        <begin position="667"/>
        <end position="739"/>
    </location>
</feature>
<evidence type="ECO:0000259" key="5">
    <source>
        <dbReference type="Pfam" id="PF17137"/>
    </source>
</evidence>